<evidence type="ECO:0000313" key="2">
    <source>
        <dbReference type="Proteomes" id="UP000318080"/>
    </source>
</evidence>
<reference evidence="1 2" key="1">
    <citation type="submission" date="2019-06" db="EMBL/GenBank/DDBJ databases">
        <title>Draft genome of C. phoceense Strain 272.</title>
        <authorList>
            <person name="Pacheco L.G.C."/>
            <person name="Barberis C.M."/>
            <person name="Almuzara M.N."/>
            <person name="Traglia G.M."/>
            <person name="Santos C.S."/>
            <person name="Rocha D.J.P.G."/>
            <person name="Aguiar E.R.G.R."/>
            <person name="Vay C.A."/>
        </authorList>
    </citation>
    <scope>NUCLEOTIDE SEQUENCE [LARGE SCALE GENOMIC DNA]</scope>
    <source>
        <strain evidence="1 2">272</strain>
    </source>
</reference>
<evidence type="ECO:0000313" key="1">
    <source>
        <dbReference type="EMBL" id="TQE44641.1"/>
    </source>
</evidence>
<organism evidence="1 2">
    <name type="scientific">Corynebacterium phoceense</name>
    <dbReference type="NCBI Taxonomy" id="1686286"/>
    <lineage>
        <taxon>Bacteria</taxon>
        <taxon>Bacillati</taxon>
        <taxon>Actinomycetota</taxon>
        <taxon>Actinomycetes</taxon>
        <taxon>Mycobacteriales</taxon>
        <taxon>Corynebacteriaceae</taxon>
        <taxon>Corynebacterium</taxon>
    </lineage>
</organism>
<comment type="caution">
    <text evidence="1">The sequence shown here is derived from an EMBL/GenBank/DDBJ whole genome shotgun (WGS) entry which is preliminary data.</text>
</comment>
<dbReference type="STRING" id="1686286.GCA_900092335_02229"/>
<dbReference type="Proteomes" id="UP000318080">
    <property type="component" value="Unassembled WGS sequence"/>
</dbReference>
<accession>A0A540RA68</accession>
<keyword evidence="2" id="KW-1185">Reference proteome</keyword>
<dbReference type="EMBL" id="VHIR01000001">
    <property type="protein sequence ID" value="TQE44641.1"/>
    <property type="molecule type" value="Genomic_DNA"/>
</dbReference>
<sequence length="317" mass="34173">MTAVNNSKAARPVTLARLARAARLAGHSAITQKPTLLVFDHGSIATTTIEPDEGDPESPEYIVTTTHHTPLSFDALRDAAELVNDWNHDCLTPTLVLNFDSTDEVGIAGTTVIDGRQGMTDEQLVAAADQAIDNASAFVHKLVERFPTVTLTPPVTLRDEGLASEPDDAFDNQAYAVDTDRIAASLASIGIDKLQRTDATEGKAIYAWINEVLFAFVLDNGPSLVVKGHWDPDLPGSEFLRAFLVCNDFNRMSDSPVAYCHSNVDGLQIRLDLAVTVAAGMTDRQLRSTLGTALKTMLHGVDHISKEVSGQSPVSWP</sequence>
<name>A0A540RA68_9CORY</name>
<proteinExistence type="predicted"/>
<gene>
    <name evidence="1" type="ORF">EJK80_00705</name>
</gene>
<dbReference type="AlphaFoldDB" id="A0A540RA68"/>
<dbReference type="InterPro" id="IPR019660">
    <property type="entry name" value="Put_sensory_transdc_reg_YbjN"/>
</dbReference>
<protein>
    <submittedName>
        <fullName evidence="1">YbjN domain-containing protein</fullName>
    </submittedName>
</protein>
<dbReference type="Pfam" id="PF10722">
    <property type="entry name" value="YbjN"/>
    <property type="match status" value="2"/>
</dbReference>